<dbReference type="GO" id="GO:0008615">
    <property type="term" value="P:pyridoxine biosynthetic process"/>
    <property type="evidence" value="ECO:0007669"/>
    <property type="project" value="InterPro"/>
</dbReference>
<evidence type="ECO:0000313" key="6">
    <source>
        <dbReference type="EMBL" id="RBA37870.1"/>
    </source>
</evidence>
<keyword evidence="2" id="KW-0285">Flavoprotein</keyword>
<dbReference type="PANTHER" id="PTHR10851">
    <property type="entry name" value="PYRIDOXINE-5-PHOSPHATE OXIDASE"/>
    <property type="match status" value="1"/>
</dbReference>
<evidence type="ECO:0000259" key="5">
    <source>
        <dbReference type="Pfam" id="PF01243"/>
    </source>
</evidence>
<accession>A0A365PBF3</accession>
<evidence type="ECO:0000256" key="1">
    <source>
        <dbReference type="ARBA" id="ARBA00001917"/>
    </source>
</evidence>
<comment type="cofactor">
    <cofactor evidence="1">
        <name>FMN</name>
        <dbReference type="ChEBI" id="CHEBI:58210"/>
    </cofactor>
</comment>
<dbReference type="PANTHER" id="PTHR10851:SF0">
    <property type="entry name" value="PYRIDOXINE-5'-PHOSPHATE OXIDASE"/>
    <property type="match status" value="1"/>
</dbReference>
<feature type="domain" description="Pyridoxamine 5'-phosphate oxidase N-terminal" evidence="5">
    <location>
        <begin position="32"/>
        <end position="149"/>
    </location>
</feature>
<proteinExistence type="predicted"/>
<evidence type="ECO:0000256" key="2">
    <source>
        <dbReference type="ARBA" id="ARBA00022630"/>
    </source>
</evidence>
<dbReference type="InterPro" id="IPR011576">
    <property type="entry name" value="Pyridox_Oxase_N"/>
</dbReference>
<dbReference type="EMBL" id="QNTT01000011">
    <property type="protein sequence ID" value="RBA37870.1"/>
    <property type="molecule type" value="Genomic_DNA"/>
</dbReference>
<dbReference type="SUPFAM" id="SSF50475">
    <property type="entry name" value="FMN-binding split barrel"/>
    <property type="match status" value="1"/>
</dbReference>
<keyword evidence="4" id="KW-0560">Oxidoreductase</keyword>
<evidence type="ECO:0000256" key="3">
    <source>
        <dbReference type="ARBA" id="ARBA00022643"/>
    </source>
</evidence>
<evidence type="ECO:0000313" key="7">
    <source>
        <dbReference type="Proteomes" id="UP000252187"/>
    </source>
</evidence>
<name>A0A365PBF3_9ACTN</name>
<dbReference type="InterPro" id="IPR000659">
    <property type="entry name" value="Pyridox_Oxase"/>
</dbReference>
<reference evidence="6 7" key="1">
    <citation type="submission" date="2018-06" db="EMBL/GenBank/DDBJ databases">
        <title>Whole genome sequencing of four bacterial strains from South Shetland trench revealing bio-synthetic gene clusters.</title>
        <authorList>
            <person name="Abdel-Mageed W.M."/>
            <person name="Lehri B."/>
            <person name="Jarmusch S.A."/>
            <person name="Miranda K."/>
            <person name="Goodfellow M."/>
            <person name="Jaspars M."/>
            <person name="Karlyshev A.V."/>
        </authorList>
    </citation>
    <scope>NUCLEOTIDE SEQUENCE [LARGE SCALE GENOMIC DNA]</scope>
    <source>
        <strain evidence="6 7">SST1</strain>
    </source>
</reference>
<evidence type="ECO:0000256" key="4">
    <source>
        <dbReference type="ARBA" id="ARBA00023002"/>
    </source>
</evidence>
<dbReference type="InterPro" id="IPR012349">
    <property type="entry name" value="Split_barrel_FMN-bd"/>
</dbReference>
<dbReference type="AlphaFoldDB" id="A0A365PBF3"/>
<dbReference type="Gene3D" id="2.30.110.10">
    <property type="entry name" value="Electron Transport, Fmn-binding Protein, Chain A"/>
    <property type="match status" value="1"/>
</dbReference>
<dbReference type="GO" id="GO:0010181">
    <property type="term" value="F:FMN binding"/>
    <property type="evidence" value="ECO:0007669"/>
    <property type="project" value="InterPro"/>
</dbReference>
<sequence length="201" mass="22013">MTAVEMPVVTMPGPADDPLQTMVAWLSIDPADPPLGVLATVGPDGTPHCRHLLVSGATTDGPTFHTDSRSQKALDLATDPRATLVVVSADRTRQLTVTGVAEPTDRDEHLASYYSRSEYLKLLAWTNDQATAELAPPGRRRVWAAAVERFGPSPAQPPETWLGMRLRPGSVTFWAAGRDEPSHRRRFQLDGQRWRAEELPG</sequence>
<dbReference type="GO" id="GO:0004733">
    <property type="term" value="F:pyridoxamine phosphate oxidase activity"/>
    <property type="evidence" value="ECO:0007669"/>
    <property type="project" value="InterPro"/>
</dbReference>
<comment type="caution">
    <text evidence="6">The sequence shown here is derived from an EMBL/GenBank/DDBJ whole genome shotgun (WGS) entry which is preliminary data.</text>
</comment>
<organism evidence="6 7">
    <name type="scientific">Dietzia maris</name>
    <dbReference type="NCBI Taxonomy" id="37915"/>
    <lineage>
        <taxon>Bacteria</taxon>
        <taxon>Bacillati</taxon>
        <taxon>Actinomycetota</taxon>
        <taxon>Actinomycetes</taxon>
        <taxon>Mycobacteriales</taxon>
        <taxon>Dietziaceae</taxon>
        <taxon>Dietzia</taxon>
    </lineage>
</organism>
<keyword evidence="3" id="KW-0288">FMN</keyword>
<dbReference type="Proteomes" id="UP000252187">
    <property type="component" value="Unassembled WGS sequence"/>
</dbReference>
<dbReference type="Pfam" id="PF01243">
    <property type="entry name" value="PNPOx_N"/>
    <property type="match status" value="1"/>
</dbReference>
<protein>
    <submittedName>
        <fullName evidence="6">Pyridoxine 5'-phosphate oxidase</fullName>
    </submittedName>
</protein>
<gene>
    <name evidence="6" type="ORF">DQ226_05855</name>
</gene>